<dbReference type="OrthoDB" id="3864028at2759"/>
<keyword evidence="2" id="KW-1185">Reference proteome</keyword>
<evidence type="ECO:0000313" key="1">
    <source>
        <dbReference type="EMBL" id="KAF2767137.1"/>
    </source>
</evidence>
<dbReference type="Proteomes" id="UP000799436">
    <property type="component" value="Unassembled WGS sequence"/>
</dbReference>
<dbReference type="PANTHER" id="PTHR42085">
    <property type="entry name" value="F-BOX DOMAIN-CONTAINING PROTEIN"/>
    <property type="match status" value="1"/>
</dbReference>
<name>A0A6G1L2Q0_9PEZI</name>
<accession>A0A6G1L2Q0</accession>
<sequence length="256" mass="29432">MSVFRKLRRPSKDVVVSEGSSGRHVSIATTKESTQNGEETRKTTFFDLPAELRNVVYELVANDTIMALPPSRKESSKPRVPVPGLLLTCRQCRTEYRTLFYSTVPVVVEVKDFDFRNLMRVVGSLYGTELKALRENRNLTIRLRTQNCAKEHINRLRKWLVNRADSLDRLLWQYEVAHPPINSKMHCFRLSRELAFYYERLAGLQARLEDTLQWEMQAILVSFERKVTELDDVLQGVRPAIQDPSALRGLSGGGVH</sequence>
<protein>
    <recommendedName>
        <fullName evidence="3">F-box domain-containing protein</fullName>
    </recommendedName>
</protein>
<proteinExistence type="predicted"/>
<organism evidence="1 2">
    <name type="scientific">Teratosphaeria nubilosa</name>
    <dbReference type="NCBI Taxonomy" id="161662"/>
    <lineage>
        <taxon>Eukaryota</taxon>
        <taxon>Fungi</taxon>
        <taxon>Dikarya</taxon>
        <taxon>Ascomycota</taxon>
        <taxon>Pezizomycotina</taxon>
        <taxon>Dothideomycetes</taxon>
        <taxon>Dothideomycetidae</taxon>
        <taxon>Mycosphaerellales</taxon>
        <taxon>Teratosphaeriaceae</taxon>
        <taxon>Teratosphaeria</taxon>
    </lineage>
</organism>
<dbReference type="InterPro" id="IPR038883">
    <property type="entry name" value="AN11006-like"/>
</dbReference>
<dbReference type="EMBL" id="ML995860">
    <property type="protein sequence ID" value="KAF2767137.1"/>
    <property type="molecule type" value="Genomic_DNA"/>
</dbReference>
<dbReference type="PANTHER" id="PTHR42085:SF1">
    <property type="entry name" value="F-BOX DOMAIN-CONTAINING PROTEIN"/>
    <property type="match status" value="1"/>
</dbReference>
<dbReference type="AlphaFoldDB" id="A0A6G1L2Q0"/>
<evidence type="ECO:0008006" key="3">
    <source>
        <dbReference type="Google" id="ProtNLM"/>
    </source>
</evidence>
<evidence type="ECO:0000313" key="2">
    <source>
        <dbReference type="Proteomes" id="UP000799436"/>
    </source>
</evidence>
<gene>
    <name evidence="1" type="ORF">EJ03DRAFT_329422</name>
</gene>
<reference evidence="1" key="1">
    <citation type="journal article" date="2020" name="Stud. Mycol.">
        <title>101 Dothideomycetes genomes: a test case for predicting lifestyles and emergence of pathogens.</title>
        <authorList>
            <person name="Haridas S."/>
            <person name="Albert R."/>
            <person name="Binder M."/>
            <person name="Bloem J."/>
            <person name="Labutti K."/>
            <person name="Salamov A."/>
            <person name="Andreopoulos B."/>
            <person name="Baker S."/>
            <person name="Barry K."/>
            <person name="Bills G."/>
            <person name="Bluhm B."/>
            <person name="Cannon C."/>
            <person name="Castanera R."/>
            <person name="Culley D."/>
            <person name="Daum C."/>
            <person name="Ezra D."/>
            <person name="Gonzalez J."/>
            <person name="Henrissat B."/>
            <person name="Kuo A."/>
            <person name="Liang C."/>
            <person name="Lipzen A."/>
            <person name="Lutzoni F."/>
            <person name="Magnuson J."/>
            <person name="Mondo S."/>
            <person name="Nolan M."/>
            <person name="Ohm R."/>
            <person name="Pangilinan J."/>
            <person name="Park H.-J."/>
            <person name="Ramirez L."/>
            <person name="Alfaro M."/>
            <person name="Sun H."/>
            <person name="Tritt A."/>
            <person name="Yoshinaga Y."/>
            <person name="Zwiers L.-H."/>
            <person name="Turgeon B."/>
            <person name="Goodwin S."/>
            <person name="Spatafora J."/>
            <person name="Crous P."/>
            <person name="Grigoriev I."/>
        </authorList>
    </citation>
    <scope>NUCLEOTIDE SEQUENCE</scope>
    <source>
        <strain evidence="1">CBS 116005</strain>
    </source>
</reference>